<organism evidence="2 3">
    <name type="scientific">Vibrio parahaemolyticus</name>
    <dbReference type="NCBI Taxonomy" id="670"/>
    <lineage>
        <taxon>Bacteria</taxon>
        <taxon>Pseudomonadati</taxon>
        <taxon>Pseudomonadota</taxon>
        <taxon>Gammaproteobacteria</taxon>
        <taxon>Vibrionales</taxon>
        <taxon>Vibrionaceae</taxon>
        <taxon>Vibrio</taxon>
    </lineage>
</organism>
<dbReference type="EMBL" id="VRMQ01000006">
    <property type="protein sequence ID" value="TXN14427.1"/>
    <property type="molecule type" value="Genomic_DNA"/>
</dbReference>
<proteinExistence type="predicted"/>
<accession>A0A4Q9K0F5</accession>
<evidence type="ECO:0000313" key="2">
    <source>
        <dbReference type="EMBL" id="TXN14427.1"/>
    </source>
</evidence>
<dbReference type="AlphaFoldDB" id="A0A4Q9K0F5"/>
<name>A0A4Q9K0F5_VIBPH</name>
<evidence type="ECO:0000313" key="4">
    <source>
        <dbReference type="Proteomes" id="UP000464718"/>
    </source>
</evidence>
<dbReference type="Proteomes" id="UP000321504">
    <property type="component" value="Unassembled WGS sequence"/>
</dbReference>
<evidence type="ECO:0000313" key="3">
    <source>
        <dbReference type="Proteomes" id="UP000321504"/>
    </source>
</evidence>
<reference evidence="1 4" key="1">
    <citation type="submission" date="2018-12" db="EMBL/GenBank/DDBJ databases">
        <title>Genomic insights into the evolutionary origins and pathogenicity of five Vibrio parahaemolyticus strains isolated from the shrimp with acute hepatopancreatic necrosis disease (AHPND).</title>
        <authorList>
            <person name="Yang Q."/>
            <person name="Dong X."/>
            <person name="Xie G."/>
            <person name="Fu S."/>
            <person name="Zou P."/>
            <person name="Sun J."/>
            <person name="Wang Y."/>
            <person name="Huang J."/>
        </authorList>
    </citation>
    <scope>NUCLEOTIDE SEQUENCE [LARGE SCALE GENOMIC DNA]</scope>
    <source>
        <strain evidence="1 4">20160303005-1</strain>
    </source>
</reference>
<evidence type="ECO:0000313" key="1">
    <source>
        <dbReference type="EMBL" id="QHH08438.1"/>
    </source>
</evidence>
<protein>
    <submittedName>
        <fullName evidence="2">Uncharacterized protein</fullName>
    </submittedName>
</protein>
<dbReference type="EMBL" id="CP034298">
    <property type="protein sequence ID" value="QHH08438.1"/>
    <property type="molecule type" value="Genomic_DNA"/>
</dbReference>
<dbReference type="Proteomes" id="UP000464718">
    <property type="component" value="Chromosome i"/>
</dbReference>
<reference evidence="2 3" key="2">
    <citation type="submission" date="2019-08" db="EMBL/GenBank/DDBJ databases">
        <title>Emerging of two pre-pandemic pathogenic O4:KUT lineages of Vibrio parahaemolyticus in coastal eastern China.</title>
        <authorList>
            <person name="Yu H."/>
        </authorList>
    </citation>
    <scope>NUCLEOTIDE SEQUENCE [LARGE SCALE GENOMIC DNA]</scope>
    <source>
        <strain evidence="2 3">HZ17-383</strain>
    </source>
</reference>
<gene>
    <name evidence="1" type="ORF">EHC69_03210</name>
    <name evidence="2" type="ORF">FVP01_20530</name>
</gene>
<sequence length="60" mass="7102">MENPTNKNVRFNSLDYLGYTFNINQKCQLTRTQTDLFKLIKTSITHRLRSKKEAQEHCAI</sequence>